<dbReference type="Proteomes" id="UP001628156">
    <property type="component" value="Unassembled WGS sequence"/>
</dbReference>
<keyword evidence="1" id="KW-1133">Transmembrane helix</keyword>
<keyword evidence="1" id="KW-0812">Transmembrane</keyword>
<keyword evidence="1" id="KW-0472">Membrane</keyword>
<sequence>MSTNRRNGNKTTPYLSSIILNTVPTQIRSICFIDNQLFIGGEDGTIYKAEYIENKYMIMKGVRVSKQPITCIQAFPRNGLLLFVTTLRIGALTTTLEKLKVSGMDIIGSDCAVILKDKSVIKSRVDKFGIYSTQRTLTFIEYSIENGFERKMNGIVFDMVPQTIEWVGDRLYYIQGDLIKFVRLSDRKVGVLRVRRGEGKMRPFVRAVGEYVLIGNAESLQIIEKKGTPVEKVKEVFPTMLSSLFNIVVIFPFVLCFYPDCIRIYNFFTGQLDDTIRIKSSIVNQNERDVVVCLKQTNGPIQLLKAIDLIQFINEYIKVEQYNVISQLLDSYTNEMQAALPVLSDEDLLLVRVVYGGVLLENYRYNEAFEQFIKCSIIKTESKVSWDVRTVIAIFDNLIEPNDKFKQYSPVDWKLIENKIEESKRIKERKLVYSQLSEFLQRVQKITKYDKELETQRIKAMIVAERNDVVEEIERDERRGWFIDVDNVLKFVKNGNDIRVLSKLNVMKKDYISALRIWNKLAMGNDQRVFDYGIEDVLNIIQLLDCSNRVELRLLKIVLNWLIPEVFNECLYFKGEFPSILLERCKSFEERLIKEQFTQIFLKKLNERNHQELLDYINLLHAKLYIIKTGLSNKFIGECKECISIFINGSIEVINNSNYRKEFQDEMSQTLQLLLQNSKAVEMKTIINSLQKYHMQKELIVVYERMNQVADLIDELMKMGGISTVLHYCQKHPIHSKVLFDYSISKNLEVLPVVIETLIEHLDINHVLEQCIEYKIDKQIYLPFILKRIRELANTYLALQFQYSTIVADSIKEPTRYIMINQRSVCYLCNEHIFNDFVLYQNHTFCSKCYSKMKIPQKFIF</sequence>
<dbReference type="InterPro" id="IPR032914">
    <property type="entry name" value="Vam6/VPS39/TRAP1"/>
</dbReference>
<protein>
    <recommendedName>
        <fullName evidence="4">CNH domain-containing protein</fullName>
    </recommendedName>
</protein>
<reference evidence="2 3" key="1">
    <citation type="journal article" date="2019" name="PLoS Negl. Trop. Dis.">
        <title>Whole genome sequencing of Entamoeba nuttalli reveals mammalian host-related molecular signatures and a novel octapeptide-repeat surface protein.</title>
        <authorList>
            <person name="Tanaka M."/>
            <person name="Makiuchi T."/>
            <person name="Komiyama T."/>
            <person name="Shiina T."/>
            <person name="Osaki K."/>
            <person name="Tachibana H."/>
        </authorList>
    </citation>
    <scope>NUCLEOTIDE SEQUENCE [LARGE SCALE GENOMIC DNA]</scope>
    <source>
        <strain evidence="2 3">P19-061405</strain>
    </source>
</reference>
<gene>
    <name evidence="2" type="ORF">ENUP19_0365G0007</name>
</gene>
<dbReference type="PANTHER" id="PTHR12894">
    <property type="entry name" value="CNH DOMAIN CONTAINING"/>
    <property type="match status" value="1"/>
</dbReference>
<evidence type="ECO:0008006" key="4">
    <source>
        <dbReference type="Google" id="ProtNLM"/>
    </source>
</evidence>
<name>A0ABQ0DYM3_9EUKA</name>
<feature type="transmembrane region" description="Helical" evidence="1">
    <location>
        <begin position="236"/>
        <end position="255"/>
    </location>
</feature>
<evidence type="ECO:0000313" key="3">
    <source>
        <dbReference type="Proteomes" id="UP001628156"/>
    </source>
</evidence>
<comment type="caution">
    <text evidence="2">The sequence shown here is derived from an EMBL/GenBank/DDBJ whole genome shotgun (WGS) entry which is preliminary data.</text>
</comment>
<keyword evidence="3" id="KW-1185">Reference proteome</keyword>
<organism evidence="2 3">
    <name type="scientific">Entamoeba nuttalli</name>
    <dbReference type="NCBI Taxonomy" id="412467"/>
    <lineage>
        <taxon>Eukaryota</taxon>
        <taxon>Amoebozoa</taxon>
        <taxon>Evosea</taxon>
        <taxon>Archamoebae</taxon>
        <taxon>Mastigamoebida</taxon>
        <taxon>Entamoebidae</taxon>
        <taxon>Entamoeba</taxon>
    </lineage>
</organism>
<proteinExistence type="predicted"/>
<dbReference type="PANTHER" id="PTHR12894:SF27">
    <property type="entry name" value="TRANSFORMING GROWTH FACTOR-BETA RECEPTOR-ASSOCIATED PROTEIN 1"/>
    <property type="match status" value="1"/>
</dbReference>
<evidence type="ECO:0000256" key="1">
    <source>
        <dbReference type="SAM" id="Phobius"/>
    </source>
</evidence>
<evidence type="ECO:0000313" key="2">
    <source>
        <dbReference type="EMBL" id="GAB1227945.1"/>
    </source>
</evidence>
<accession>A0ABQ0DYM3</accession>
<dbReference type="EMBL" id="BAAFRS010000365">
    <property type="protein sequence ID" value="GAB1227945.1"/>
    <property type="molecule type" value="Genomic_DNA"/>
</dbReference>